<organism evidence="2 3">
    <name type="scientific">Rhipicephalus sanguineus</name>
    <name type="common">Brown dog tick</name>
    <name type="synonym">Ixodes sanguineus</name>
    <dbReference type="NCBI Taxonomy" id="34632"/>
    <lineage>
        <taxon>Eukaryota</taxon>
        <taxon>Metazoa</taxon>
        <taxon>Ecdysozoa</taxon>
        <taxon>Arthropoda</taxon>
        <taxon>Chelicerata</taxon>
        <taxon>Arachnida</taxon>
        <taxon>Acari</taxon>
        <taxon>Parasitiformes</taxon>
        <taxon>Ixodida</taxon>
        <taxon>Ixodoidea</taxon>
        <taxon>Ixodidae</taxon>
        <taxon>Rhipicephalinae</taxon>
        <taxon>Rhipicephalus</taxon>
        <taxon>Rhipicephalus</taxon>
    </lineage>
</organism>
<evidence type="ECO:0008006" key="4">
    <source>
        <dbReference type="Google" id="ProtNLM"/>
    </source>
</evidence>
<name>A0A9D4PDQ9_RHISA</name>
<evidence type="ECO:0000313" key="3">
    <source>
        <dbReference type="Proteomes" id="UP000821837"/>
    </source>
</evidence>
<dbReference type="VEuPathDB" id="VectorBase:RSAN_053756"/>
<keyword evidence="3" id="KW-1185">Reference proteome</keyword>
<evidence type="ECO:0000313" key="2">
    <source>
        <dbReference type="EMBL" id="KAH7935871.1"/>
    </source>
</evidence>
<reference evidence="2" key="1">
    <citation type="journal article" date="2020" name="Cell">
        <title>Large-Scale Comparative Analyses of Tick Genomes Elucidate Their Genetic Diversity and Vector Capacities.</title>
        <authorList>
            <consortium name="Tick Genome and Microbiome Consortium (TIGMIC)"/>
            <person name="Jia N."/>
            <person name="Wang J."/>
            <person name="Shi W."/>
            <person name="Du L."/>
            <person name="Sun Y."/>
            <person name="Zhan W."/>
            <person name="Jiang J.F."/>
            <person name="Wang Q."/>
            <person name="Zhang B."/>
            <person name="Ji P."/>
            <person name="Bell-Sakyi L."/>
            <person name="Cui X.M."/>
            <person name="Yuan T.T."/>
            <person name="Jiang B.G."/>
            <person name="Yang W.F."/>
            <person name="Lam T.T."/>
            <person name="Chang Q.C."/>
            <person name="Ding S.J."/>
            <person name="Wang X.J."/>
            <person name="Zhu J.G."/>
            <person name="Ruan X.D."/>
            <person name="Zhao L."/>
            <person name="Wei J.T."/>
            <person name="Ye R.Z."/>
            <person name="Que T.C."/>
            <person name="Du C.H."/>
            <person name="Zhou Y.H."/>
            <person name="Cheng J.X."/>
            <person name="Dai P.F."/>
            <person name="Guo W.B."/>
            <person name="Han X.H."/>
            <person name="Huang E.J."/>
            <person name="Li L.F."/>
            <person name="Wei W."/>
            <person name="Gao Y.C."/>
            <person name="Liu J.Z."/>
            <person name="Shao H.Z."/>
            <person name="Wang X."/>
            <person name="Wang C.C."/>
            <person name="Yang T.C."/>
            <person name="Huo Q.B."/>
            <person name="Li W."/>
            <person name="Chen H.Y."/>
            <person name="Chen S.E."/>
            <person name="Zhou L.G."/>
            <person name="Ni X.B."/>
            <person name="Tian J.H."/>
            <person name="Sheng Y."/>
            <person name="Liu T."/>
            <person name="Pan Y.S."/>
            <person name="Xia L.Y."/>
            <person name="Li J."/>
            <person name="Zhao F."/>
            <person name="Cao W.C."/>
        </authorList>
    </citation>
    <scope>NUCLEOTIDE SEQUENCE</scope>
    <source>
        <strain evidence="2">Rsan-2018</strain>
    </source>
</reference>
<comment type="caution">
    <text evidence="2">The sequence shown here is derived from an EMBL/GenBank/DDBJ whole genome shotgun (WGS) entry which is preliminary data.</text>
</comment>
<sequence>MEEGPFASKDFVVESVLDHLETEQLFACAEVNRLWQSVALSLLRRKLISVSVCCAPVCRVVLVSGIDSSHVCVDIFCSKFARYRNIARLAGLRPSLVFLSHHADLNEDKRAVERLREFLPLDSVVVYFKLELVRTPYGSEDPMHEGMFGEFLFSAEEAPSADAPATHSEVPDDQPRRPPELAIPAPSRLPSCSSSEWLRPHVRDTQSVPQLGLATAALAGPSTSSGASLPVWPRRPRLSSVAGREAGAVFRNVLPGVLAFQALHVTEPNPEGSAVTSYFTEEATGRTVQVTSAAVFSAMSSSQLDPFMRRLSDQFGSTGNTIAVAFPRNQDEALGELEAFERRFPSVPALANQATEFNVDGQFAPMSRLKLILLLIKLLD</sequence>
<feature type="compositionally biased region" description="Basic and acidic residues" evidence="1">
    <location>
        <begin position="169"/>
        <end position="179"/>
    </location>
</feature>
<dbReference type="Proteomes" id="UP000821837">
    <property type="component" value="Unassembled WGS sequence"/>
</dbReference>
<dbReference type="EMBL" id="JABSTV010001255">
    <property type="protein sequence ID" value="KAH7935871.1"/>
    <property type="molecule type" value="Genomic_DNA"/>
</dbReference>
<gene>
    <name evidence="2" type="ORF">HPB52_014440</name>
</gene>
<evidence type="ECO:0000256" key="1">
    <source>
        <dbReference type="SAM" id="MobiDB-lite"/>
    </source>
</evidence>
<proteinExistence type="predicted"/>
<protein>
    <recommendedName>
        <fullName evidence="4">F-box domain-containing protein</fullName>
    </recommendedName>
</protein>
<dbReference type="AlphaFoldDB" id="A0A9D4PDQ9"/>
<reference evidence="2" key="2">
    <citation type="submission" date="2021-09" db="EMBL/GenBank/DDBJ databases">
        <authorList>
            <person name="Jia N."/>
            <person name="Wang J."/>
            <person name="Shi W."/>
            <person name="Du L."/>
            <person name="Sun Y."/>
            <person name="Zhan W."/>
            <person name="Jiang J."/>
            <person name="Wang Q."/>
            <person name="Zhang B."/>
            <person name="Ji P."/>
            <person name="Sakyi L.B."/>
            <person name="Cui X."/>
            <person name="Yuan T."/>
            <person name="Jiang B."/>
            <person name="Yang W."/>
            <person name="Lam T.T.-Y."/>
            <person name="Chang Q."/>
            <person name="Ding S."/>
            <person name="Wang X."/>
            <person name="Zhu J."/>
            <person name="Ruan X."/>
            <person name="Zhao L."/>
            <person name="Wei J."/>
            <person name="Que T."/>
            <person name="Du C."/>
            <person name="Cheng J."/>
            <person name="Dai P."/>
            <person name="Han X."/>
            <person name="Huang E."/>
            <person name="Gao Y."/>
            <person name="Liu J."/>
            <person name="Shao H."/>
            <person name="Ye R."/>
            <person name="Li L."/>
            <person name="Wei W."/>
            <person name="Wang X."/>
            <person name="Wang C."/>
            <person name="Huo Q."/>
            <person name="Li W."/>
            <person name="Guo W."/>
            <person name="Chen H."/>
            <person name="Chen S."/>
            <person name="Zhou L."/>
            <person name="Zhou L."/>
            <person name="Ni X."/>
            <person name="Tian J."/>
            <person name="Zhou Y."/>
            <person name="Sheng Y."/>
            <person name="Liu T."/>
            <person name="Pan Y."/>
            <person name="Xia L."/>
            <person name="Li J."/>
            <person name="Zhao F."/>
            <person name="Cao W."/>
        </authorList>
    </citation>
    <scope>NUCLEOTIDE SEQUENCE</scope>
    <source>
        <strain evidence="2">Rsan-2018</strain>
        <tissue evidence="2">Larvae</tissue>
    </source>
</reference>
<feature type="region of interest" description="Disordered" evidence="1">
    <location>
        <begin position="162"/>
        <end position="190"/>
    </location>
</feature>
<accession>A0A9D4PDQ9</accession>